<dbReference type="Gene3D" id="1.10.3720.10">
    <property type="entry name" value="MetI-like"/>
    <property type="match status" value="1"/>
</dbReference>
<keyword evidence="6 7" id="KW-0472">Membrane</keyword>
<feature type="domain" description="ABC transmembrane type-1" evidence="8">
    <location>
        <begin position="98"/>
        <end position="288"/>
    </location>
</feature>
<evidence type="ECO:0000256" key="1">
    <source>
        <dbReference type="ARBA" id="ARBA00004651"/>
    </source>
</evidence>
<evidence type="ECO:0000256" key="2">
    <source>
        <dbReference type="ARBA" id="ARBA00022448"/>
    </source>
</evidence>
<feature type="transmembrane region" description="Helical" evidence="7">
    <location>
        <begin position="40"/>
        <end position="59"/>
    </location>
</feature>
<evidence type="ECO:0000313" key="9">
    <source>
        <dbReference type="EMBL" id="KPV41820.1"/>
    </source>
</evidence>
<accession>A0A0P9C9K9</accession>
<name>A0A0P9C9K9_9BACL</name>
<feature type="transmembrane region" description="Helical" evidence="7">
    <location>
        <begin position="215"/>
        <end position="245"/>
    </location>
</feature>
<dbReference type="PROSITE" id="PS50928">
    <property type="entry name" value="ABC_TM1"/>
    <property type="match status" value="1"/>
</dbReference>
<sequence>MKGDTMIINPSFMEEMHIEGQTDIRPGFMKRFWRARTTKLGVVLLAALVLFSFVGPLIYRHSATLPHVLNTVSGPTAKFPMGTDSLGHNVLSQLMVGGQSSLEVGFASALVSMIFGTIYGMVAGIAGGWTDTVMMRIVDIILAIPSIFILLFLNAVFKPNLLLMIFVLASTAWLGVSRLVRAEVLSIKNMLYVEAANALGANIWRVMARYMLPNFLGTVVVASTLGIADSILAMAGLSFLGLGLPPPAPNWGGMLADGMNYMFQNAWWLVYPAGLCILLSQVSINLVGDGLRDALETRER</sequence>
<evidence type="ECO:0000256" key="7">
    <source>
        <dbReference type="RuleBase" id="RU363032"/>
    </source>
</evidence>
<dbReference type="GO" id="GO:0005886">
    <property type="term" value="C:plasma membrane"/>
    <property type="evidence" value="ECO:0007669"/>
    <property type="project" value="UniProtKB-SubCell"/>
</dbReference>
<evidence type="ECO:0000256" key="3">
    <source>
        <dbReference type="ARBA" id="ARBA00022475"/>
    </source>
</evidence>
<protein>
    <submittedName>
        <fullName evidence="9">Peptide ABC transporter permease</fullName>
    </submittedName>
</protein>
<keyword evidence="2 7" id="KW-0813">Transport</keyword>
<keyword evidence="4 7" id="KW-0812">Transmembrane</keyword>
<evidence type="ECO:0000313" key="10">
    <source>
        <dbReference type="Proteomes" id="UP000050482"/>
    </source>
</evidence>
<dbReference type="Proteomes" id="UP000050482">
    <property type="component" value="Unassembled WGS sequence"/>
</dbReference>
<comment type="caution">
    <text evidence="9">The sequence shown here is derived from an EMBL/GenBank/DDBJ whole genome shotgun (WGS) entry which is preliminary data.</text>
</comment>
<feature type="transmembrane region" description="Helical" evidence="7">
    <location>
        <begin position="137"/>
        <end position="155"/>
    </location>
</feature>
<dbReference type="InterPro" id="IPR050366">
    <property type="entry name" value="BP-dependent_transpt_permease"/>
</dbReference>
<proteinExistence type="inferred from homology"/>
<feature type="transmembrane region" description="Helical" evidence="7">
    <location>
        <begin position="265"/>
        <end position="288"/>
    </location>
</feature>
<gene>
    <name evidence="9" type="ORF">AN477_20540</name>
</gene>
<dbReference type="InterPro" id="IPR000515">
    <property type="entry name" value="MetI-like"/>
</dbReference>
<keyword evidence="10" id="KW-1185">Reference proteome</keyword>
<comment type="similarity">
    <text evidence="7">Belongs to the binding-protein-dependent transport system permease family.</text>
</comment>
<feature type="transmembrane region" description="Helical" evidence="7">
    <location>
        <begin position="104"/>
        <end position="125"/>
    </location>
</feature>
<dbReference type="PANTHER" id="PTHR43386:SF1">
    <property type="entry name" value="D,D-DIPEPTIDE TRANSPORT SYSTEM PERMEASE PROTEIN DDPC-RELATED"/>
    <property type="match status" value="1"/>
</dbReference>
<evidence type="ECO:0000256" key="6">
    <source>
        <dbReference type="ARBA" id="ARBA00023136"/>
    </source>
</evidence>
<dbReference type="InterPro" id="IPR035906">
    <property type="entry name" value="MetI-like_sf"/>
</dbReference>
<dbReference type="AlphaFoldDB" id="A0A0P9C9K9"/>
<keyword evidence="3" id="KW-1003">Cell membrane</keyword>
<reference evidence="9 10" key="1">
    <citation type="submission" date="2015-09" db="EMBL/GenBank/DDBJ databases">
        <title>Draft genome sequence of Alicyclobacillus ferrooxydans DSM 22381.</title>
        <authorList>
            <person name="Hemp J."/>
        </authorList>
    </citation>
    <scope>NUCLEOTIDE SEQUENCE [LARGE SCALE GENOMIC DNA]</scope>
    <source>
        <strain evidence="9 10">TC-34</strain>
    </source>
</reference>
<dbReference type="Pfam" id="PF00528">
    <property type="entry name" value="BPD_transp_1"/>
    <property type="match status" value="1"/>
</dbReference>
<dbReference type="PATRIC" id="fig|471514.4.peg.3048"/>
<dbReference type="CDD" id="cd06261">
    <property type="entry name" value="TM_PBP2"/>
    <property type="match status" value="1"/>
</dbReference>
<evidence type="ECO:0000256" key="5">
    <source>
        <dbReference type="ARBA" id="ARBA00022989"/>
    </source>
</evidence>
<dbReference type="EMBL" id="LJCO01000091">
    <property type="protein sequence ID" value="KPV41820.1"/>
    <property type="molecule type" value="Genomic_DNA"/>
</dbReference>
<dbReference type="STRING" id="471514.AN477_20540"/>
<comment type="subcellular location">
    <subcellularLocation>
        <location evidence="1 7">Cell membrane</location>
        <topology evidence="1 7">Multi-pass membrane protein</topology>
    </subcellularLocation>
</comment>
<feature type="transmembrane region" description="Helical" evidence="7">
    <location>
        <begin position="161"/>
        <end position="180"/>
    </location>
</feature>
<keyword evidence="5 7" id="KW-1133">Transmembrane helix</keyword>
<dbReference type="SUPFAM" id="SSF161098">
    <property type="entry name" value="MetI-like"/>
    <property type="match status" value="1"/>
</dbReference>
<organism evidence="9 10">
    <name type="scientific">Alicyclobacillus ferrooxydans</name>
    <dbReference type="NCBI Taxonomy" id="471514"/>
    <lineage>
        <taxon>Bacteria</taxon>
        <taxon>Bacillati</taxon>
        <taxon>Bacillota</taxon>
        <taxon>Bacilli</taxon>
        <taxon>Bacillales</taxon>
        <taxon>Alicyclobacillaceae</taxon>
        <taxon>Alicyclobacillus</taxon>
    </lineage>
</organism>
<dbReference type="PANTHER" id="PTHR43386">
    <property type="entry name" value="OLIGOPEPTIDE TRANSPORT SYSTEM PERMEASE PROTEIN APPC"/>
    <property type="match status" value="1"/>
</dbReference>
<dbReference type="GO" id="GO:0055085">
    <property type="term" value="P:transmembrane transport"/>
    <property type="evidence" value="ECO:0007669"/>
    <property type="project" value="InterPro"/>
</dbReference>
<evidence type="ECO:0000256" key="4">
    <source>
        <dbReference type="ARBA" id="ARBA00022692"/>
    </source>
</evidence>
<evidence type="ECO:0000259" key="8">
    <source>
        <dbReference type="PROSITE" id="PS50928"/>
    </source>
</evidence>